<organism evidence="3 4">
    <name type="scientific">Asanoa siamensis</name>
    <dbReference type="NCBI Taxonomy" id="926357"/>
    <lineage>
        <taxon>Bacteria</taxon>
        <taxon>Bacillati</taxon>
        <taxon>Actinomycetota</taxon>
        <taxon>Actinomycetes</taxon>
        <taxon>Micromonosporales</taxon>
        <taxon>Micromonosporaceae</taxon>
        <taxon>Asanoa</taxon>
    </lineage>
</organism>
<dbReference type="InterPro" id="IPR029068">
    <property type="entry name" value="Glyas_Bleomycin-R_OHBP_Dase"/>
</dbReference>
<reference evidence="3 4" key="1">
    <citation type="submission" date="2021-01" db="EMBL/GenBank/DDBJ databases">
        <title>Whole genome shotgun sequence of Asanoa siamensis NBRC 107932.</title>
        <authorList>
            <person name="Komaki H."/>
            <person name="Tamura T."/>
        </authorList>
    </citation>
    <scope>NUCLEOTIDE SEQUENCE [LARGE SCALE GENOMIC DNA]</scope>
    <source>
        <strain evidence="3 4">NBRC 107932</strain>
    </source>
</reference>
<gene>
    <name evidence="3" type="ORF">Asi02nite_78570</name>
</gene>
<protein>
    <recommendedName>
        <fullName evidence="2">Glyoxalase-like domain-containing protein</fullName>
    </recommendedName>
</protein>
<proteinExistence type="predicted"/>
<dbReference type="Pfam" id="PF18029">
    <property type="entry name" value="Glyoxalase_6"/>
    <property type="match status" value="1"/>
</dbReference>
<evidence type="ECO:0000313" key="4">
    <source>
        <dbReference type="Proteomes" id="UP000604117"/>
    </source>
</evidence>
<evidence type="ECO:0000313" key="3">
    <source>
        <dbReference type="EMBL" id="GIF78339.1"/>
    </source>
</evidence>
<dbReference type="RefSeq" id="WP_373312433.1">
    <property type="nucleotide sequence ID" value="NZ_BONE01000134.1"/>
</dbReference>
<dbReference type="Proteomes" id="UP000604117">
    <property type="component" value="Unassembled WGS sequence"/>
</dbReference>
<comment type="caution">
    <text evidence="3">The sequence shown here is derived from an EMBL/GenBank/DDBJ whole genome shotgun (WGS) entry which is preliminary data.</text>
</comment>
<feature type="domain" description="Glyoxalase-like" evidence="2">
    <location>
        <begin position="8"/>
        <end position="46"/>
    </location>
</feature>
<dbReference type="InterPro" id="IPR041581">
    <property type="entry name" value="Glyoxalase_6"/>
</dbReference>
<evidence type="ECO:0000259" key="2">
    <source>
        <dbReference type="Pfam" id="PF18029"/>
    </source>
</evidence>
<dbReference type="EMBL" id="BONE01000134">
    <property type="protein sequence ID" value="GIF78339.1"/>
    <property type="molecule type" value="Genomic_DNA"/>
</dbReference>
<keyword evidence="4" id="KW-1185">Reference proteome</keyword>
<name>A0ABQ4D487_9ACTN</name>
<sequence>MAPTVLNVAFDCADPYALARFWSDVMRAPLADDDFPGDPEASIALPGGPPDTAGG</sequence>
<feature type="region of interest" description="Disordered" evidence="1">
    <location>
        <begin position="32"/>
        <end position="55"/>
    </location>
</feature>
<evidence type="ECO:0000256" key="1">
    <source>
        <dbReference type="SAM" id="MobiDB-lite"/>
    </source>
</evidence>
<dbReference type="Gene3D" id="3.10.180.10">
    <property type="entry name" value="2,3-Dihydroxybiphenyl 1,2-Dioxygenase, domain 1"/>
    <property type="match status" value="1"/>
</dbReference>
<accession>A0ABQ4D487</accession>